<evidence type="ECO:0000256" key="1">
    <source>
        <dbReference type="SAM" id="MobiDB-lite"/>
    </source>
</evidence>
<feature type="region of interest" description="Disordered" evidence="1">
    <location>
        <begin position="85"/>
        <end position="148"/>
    </location>
</feature>
<protein>
    <submittedName>
        <fullName evidence="2">Uncharacterized protein</fullName>
    </submittedName>
</protein>
<comment type="caution">
    <text evidence="2">The sequence shown here is derived from an EMBL/GenBank/DDBJ whole genome shotgun (WGS) entry which is preliminary data.</text>
</comment>
<dbReference type="RefSeq" id="WP_067359835.1">
    <property type="nucleotide sequence ID" value="NZ_JBIUBN010000003.1"/>
</dbReference>
<organism evidence="2 3">
    <name type="scientific">Micromonospora rosaria</name>
    <dbReference type="NCBI Taxonomy" id="47874"/>
    <lineage>
        <taxon>Bacteria</taxon>
        <taxon>Bacillati</taxon>
        <taxon>Actinomycetota</taxon>
        <taxon>Actinomycetes</taxon>
        <taxon>Micromonosporales</taxon>
        <taxon>Micromonosporaceae</taxon>
        <taxon>Micromonospora</taxon>
    </lineage>
</organism>
<feature type="compositionally biased region" description="Basic and acidic residues" evidence="1">
    <location>
        <begin position="116"/>
        <end position="132"/>
    </location>
</feature>
<dbReference type="OrthoDB" id="3390631at2"/>
<reference evidence="2 3" key="1">
    <citation type="submission" date="2016-01" db="EMBL/GenBank/DDBJ databases">
        <title>Whole genome sequence and analysis of Micromonospora rosaria DSM 803, which can produce antibacterial substance rosamicin.</title>
        <authorList>
            <person name="Yang H."/>
            <person name="He X."/>
            <person name="Zhu D."/>
        </authorList>
    </citation>
    <scope>NUCLEOTIDE SEQUENCE [LARGE SCALE GENOMIC DNA]</scope>
    <source>
        <strain evidence="2 3">DSM 803</strain>
    </source>
</reference>
<dbReference type="AlphaFoldDB" id="A0A136PYM7"/>
<sequence length="148" mass="16180">MTVKISAQLTRAQREFNGLDYITEALVGQPRGTRYAVVAYEVKRVTDEIDEGVEIPTIQITHIEPVDGVQSDRVREILAERYQDRTGKSLEGDPTLFDVAPGDGRQVPEPSADELMAERAERKAAEAERADRAPGVAFLPEADGDGAA</sequence>
<evidence type="ECO:0000313" key="2">
    <source>
        <dbReference type="EMBL" id="KXK63384.1"/>
    </source>
</evidence>
<dbReference type="Proteomes" id="UP000070620">
    <property type="component" value="Unassembled WGS sequence"/>
</dbReference>
<name>A0A136PYM7_9ACTN</name>
<dbReference type="EMBL" id="LRQV01000006">
    <property type="protein sequence ID" value="KXK63384.1"/>
    <property type="molecule type" value="Genomic_DNA"/>
</dbReference>
<evidence type="ECO:0000313" key="3">
    <source>
        <dbReference type="Proteomes" id="UP000070620"/>
    </source>
</evidence>
<gene>
    <name evidence="2" type="ORF">AWW66_03460</name>
</gene>
<keyword evidence="3" id="KW-1185">Reference proteome</keyword>
<accession>A0A136PYM7</accession>
<proteinExistence type="predicted"/>